<dbReference type="SUPFAM" id="SSF51182">
    <property type="entry name" value="RmlC-like cupins"/>
    <property type="match status" value="1"/>
</dbReference>
<dbReference type="InterPro" id="IPR013096">
    <property type="entry name" value="Cupin_2"/>
</dbReference>
<evidence type="ECO:0000313" key="2">
    <source>
        <dbReference type="EMBL" id="AZB26947.1"/>
    </source>
</evidence>
<dbReference type="CDD" id="cd02230">
    <property type="entry name" value="cupin_HP0902-like"/>
    <property type="match status" value="1"/>
</dbReference>
<dbReference type="PANTHER" id="PTHR37694:SF1">
    <property type="entry name" value="SLR8022 PROTEIN"/>
    <property type="match status" value="1"/>
</dbReference>
<dbReference type="InterPro" id="IPR014710">
    <property type="entry name" value="RmlC-like_jellyroll"/>
</dbReference>
<dbReference type="GeneID" id="99067350"/>
<dbReference type="Proteomes" id="UP000271193">
    <property type="component" value="Chromosome"/>
</dbReference>
<dbReference type="RefSeq" id="WP_123871847.1">
    <property type="nucleotide sequence ID" value="NZ_CP033931.1"/>
</dbReference>
<dbReference type="EMBL" id="CP033932">
    <property type="protein sequence ID" value="AZB26947.1"/>
    <property type="molecule type" value="Genomic_DNA"/>
</dbReference>
<evidence type="ECO:0000313" key="3">
    <source>
        <dbReference type="Proteomes" id="UP000271193"/>
    </source>
</evidence>
<dbReference type="Gene3D" id="2.60.120.10">
    <property type="entry name" value="Jelly Rolls"/>
    <property type="match status" value="1"/>
</dbReference>
<proteinExistence type="predicted"/>
<sequence>MNHQEFEKSKVYITSQIVECISNSVFNRTILEKPMGNINALSFDEKEGLPEKTSPFDAFAQIIEGKAEIIIDGTSYFMEEGECIIVPAHKSHSIKGNKRFKIIVTIIKSGYE</sequence>
<name>A0A3G6U2Y2_9FLAO</name>
<gene>
    <name evidence="2" type="ORF">EG339_21335</name>
</gene>
<dbReference type="InterPro" id="IPR011051">
    <property type="entry name" value="RmlC_Cupin_sf"/>
</dbReference>
<dbReference type="AlphaFoldDB" id="A0A3G6U2Y2"/>
<dbReference type="KEGG" id="cben:EG339_21335"/>
<protein>
    <submittedName>
        <fullName evidence="2">Cupin domain-containing protein</fullName>
    </submittedName>
</protein>
<feature type="domain" description="Cupin type-2" evidence="1">
    <location>
        <begin position="53"/>
        <end position="103"/>
    </location>
</feature>
<evidence type="ECO:0000259" key="1">
    <source>
        <dbReference type="Pfam" id="PF07883"/>
    </source>
</evidence>
<accession>A0A3G6U2Y2</accession>
<reference evidence="3" key="1">
    <citation type="submission" date="2018-11" db="EMBL/GenBank/DDBJ databases">
        <title>Proposal to divide the Flavobacteriaceae and reorganize its genera based on Amino Acid Identity values calculated from whole genome sequences.</title>
        <authorList>
            <person name="Nicholson A.C."/>
            <person name="Gulvik C.A."/>
            <person name="Whitney A.M."/>
            <person name="Humrighouse B.W."/>
            <person name="Bell M."/>
            <person name="Holmes B."/>
            <person name="Steigerwalt A.G."/>
            <person name="Villarma A."/>
            <person name="Sheth M."/>
            <person name="Batra D."/>
            <person name="Pryor J."/>
            <person name="Bernardet J.-F."/>
            <person name="Hugo C."/>
            <person name="Kampfer P."/>
            <person name="Newman J."/>
            <person name="McQuiston J.R."/>
        </authorList>
    </citation>
    <scope>NUCLEOTIDE SEQUENCE [LARGE SCALE GENOMIC DNA]</scope>
    <source>
        <strain evidence="3">G0229</strain>
    </source>
</reference>
<dbReference type="PANTHER" id="PTHR37694">
    <property type="entry name" value="SLR8022 PROTEIN"/>
    <property type="match status" value="1"/>
</dbReference>
<dbReference type="OrthoDB" id="1121052at2"/>
<keyword evidence="3" id="KW-1185">Reference proteome</keyword>
<organism evidence="2 3">
    <name type="scientific">Chryseobacterium bernardetii</name>
    <dbReference type="NCBI Taxonomy" id="1241978"/>
    <lineage>
        <taxon>Bacteria</taxon>
        <taxon>Pseudomonadati</taxon>
        <taxon>Bacteroidota</taxon>
        <taxon>Flavobacteriia</taxon>
        <taxon>Flavobacteriales</taxon>
        <taxon>Weeksellaceae</taxon>
        <taxon>Chryseobacterium group</taxon>
        <taxon>Chryseobacterium</taxon>
    </lineage>
</organism>
<dbReference type="Pfam" id="PF07883">
    <property type="entry name" value="Cupin_2"/>
    <property type="match status" value="1"/>
</dbReference>